<protein>
    <submittedName>
        <fullName evidence="1">Uncharacterized protein</fullName>
    </submittedName>
</protein>
<name>A0ABS9BTF0_9BACT</name>
<dbReference type="EMBL" id="JAKEVZ010000003">
    <property type="protein sequence ID" value="MCF1750620.1"/>
    <property type="molecule type" value="Genomic_DNA"/>
</dbReference>
<dbReference type="Proteomes" id="UP001201449">
    <property type="component" value="Unassembled WGS sequence"/>
</dbReference>
<evidence type="ECO:0000313" key="2">
    <source>
        <dbReference type="Proteomes" id="UP001201449"/>
    </source>
</evidence>
<proteinExistence type="predicted"/>
<organism evidence="1 2">
    <name type="scientific">Mariniradius sediminis</name>
    <dbReference type="NCBI Taxonomy" id="2909237"/>
    <lineage>
        <taxon>Bacteria</taxon>
        <taxon>Pseudomonadati</taxon>
        <taxon>Bacteroidota</taxon>
        <taxon>Cytophagia</taxon>
        <taxon>Cytophagales</taxon>
        <taxon>Cyclobacteriaceae</taxon>
        <taxon>Mariniradius</taxon>
    </lineage>
</organism>
<evidence type="ECO:0000313" key="1">
    <source>
        <dbReference type="EMBL" id="MCF1750620.1"/>
    </source>
</evidence>
<keyword evidence="2" id="KW-1185">Reference proteome</keyword>
<gene>
    <name evidence="1" type="ORF">L0U89_06015</name>
</gene>
<reference evidence="1 2" key="1">
    <citation type="submission" date="2022-01" db="EMBL/GenBank/DDBJ databases">
        <title>Mariniradius saccharolyticus sp. nov., isolated from sediment of a river.</title>
        <authorList>
            <person name="Liu H."/>
        </authorList>
    </citation>
    <scope>NUCLEOTIDE SEQUENCE [LARGE SCALE GENOMIC DNA]</scope>
    <source>
        <strain evidence="1 2">RY-2</strain>
    </source>
</reference>
<dbReference type="RefSeq" id="WP_234860703.1">
    <property type="nucleotide sequence ID" value="NZ_JAKEVZ010000003.1"/>
</dbReference>
<accession>A0ABS9BTF0</accession>
<comment type="caution">
    <text evidence="1">The sequence shown here is derived from an EMBL/GenBank/DDBJ whole genome shotgun (WGS) entry which is preliminary data.</text>
</comment>
<sequence length="78" mass="8925">MKAIEIKAKTDKNGNLLISEKLNISNREVRVLILVDEEEIDEKYWLGAVATNPAFNFLNEPEEDIYTTKHGTPFDDSE</sequence>